<dbReference type="PANTHER" id="PTHR33495:SF2">
    <property type="entry name" value="ANTI-SIGMA FACTOR ANTAGONIST TM_1081-RELATED"/>
    <property type="match status" value="1"/>
</dbReference>
<dbReference type="Pfam" id="PF01740">
    <property type="entry name" value="STAS"/>
    <property type="match status" value="1"/>
</dbReference>
<accession>A0ABZ3J1S8</accession>
<feature type="domain" description="STAS" evidence="1">
    <location>
        <begin position="17"/>
        <end position="108"/>
    </location>
</feature>
<dbReference type="InterPro" id="IPR036513">
    <property type="entry name" value="STAS_dom_sf"/>
</dbReference>
<keyword evidence="3" id="KW-1185">Reference proteome</keyword>
<dbReference type="Gene3D" id="3.30.750.24">
    <property type="entry name" value="STAS domain"/>
    <property type="match status" value="1"/>
</dbReference>
<dbReference type="CDD" id="cd07043">
    <property type="entry name" value="STAS_anti-anti-sigma_factors"/>
    <property type="match status" value="1"/>
</dbReference>
<gene>
    <name evidence="2" type="ORF">SPACI_021390</name>
</gene>
<name>A0ABZ3J1S8_SPOA4</name>
<dbReference type="PROSITE" id="PS50801">
    <property type="entry name" value="STAS"/>
    <property type="match status" value="1"/>
</dbReference>
<proteinExistence type="predicted"/>
<evidence type="ECO:0000259" key="1">
    <source>
        <dbReference type="PROSITE" id="PS50801"/>
    </source>
</evidence>
<reference evidence="2" key="1">
    <citation type="submission" date="2024-05" db="EMBL/GenBank/DDBJ databases">
        <title>Isolation and characterization of Sporomusa carbonis sp. nov., a carboxydotrophic hydrogenogen in the genus of Sporomusa isolated from a charcoal burning pile.</title>
        <authorList>
            <person name="Boeer T."/>
            <person name="Rosenbaum F."/>
            <person name="Eysell L."/>
            <person name="Mueller V."/>
            <person name="Daniel R."/>
            <person name="Poehlein A."/>
        </authorList>
    </citation>
    <scope>NUCLEOTIDE SEQUENCE [LARGE SCALE GENOMIC DNA]</scope>
    <source>
        <strain evidence="2">DSM 3132</strain>
    </source>
</reference>
<evidence type="ECO:0000313" key="2">
    <source>
        <dbReference type="EMBL" id="XFO72093.1"/>
    </source>
</evidence>
<organism evidence="2 3">
    <name type="scientific">Sporomusa acidovorans (strain ATCC 49682 / DSM 3132 / Mol)</name>
    <dbReference type="NCBI Taxonomy" id="1123286"/>
    <lineage>
        <taxon>Bacteria</taxon>
        <taxon>Bacillati</taxon>
        <taxon>Bacillota</taxon>
        <taxon>Negativicutes</taxon>
        <taxon>Selenomonadales</taxon>
        <taxon>Sporomusaceae</taxon>
        <taxon>Sporomusa</taxon>
    </lineage>
</organism>
<protein>
    <recommendedName>
        <fullName evidence="1">STAS domain-containing protein</fullName>
    </recommendedName>
</protein>
<sequence>MENHEFIIEDDQVTANLTGSLQGEAAAHLRETLLTYIANGYHIFKVDFSHVDTIDTTGLGILVTIQKRALQNGGTVTLQGLHGAVKDVFDRTRLSKAFPIIDVRQAVA</sequence>
<dbReference type="SUPFAM" id="SSF52091">
    <property type="entry name" value="SpoIIaa-like"/>
    <property type="match status" value="1"/>
</dbReference>
<dbReference type="PANTHER" id="PTHR33495">
    <property type="entry name" value="ANTI-SIGMA FACTOR ANTAGONIST TM_1081-RELATED-RELATED"/>
    <property type="match status" value="1"/>
</dbReference>
<dbReference type="Proteomes" id="UP000216052">
    <property type="component" value="Chromosome"/>
</dbReference>
<dbReference type="RefSeq" id="WP_093795290.1">
    <property type="nucleotide sequence ID" value="NZ_CP155571.1"/>
</dbReference>
<evidence type="ECO:0000313" key="3">
    <source>
        <dbReference type="Proteomes" id="UP000216052"/>
    </source>
</evidence>
<dbReference type="InterPro" id="IPR002645">
    <property type="entry name" value="STAS_dom"/>
</dbReference>
<dbReference type="EMBL" id="CP155571">
    <property type="protein sequence ID" value="XFO72093.1"/>
    <property type="molecule type" value="Genomic_DNA"/>
</dbReference>